<evidence type="ECO:0000313" key="1">
    <source>
        <dbReference type="EMBL" id="AGW40599.1"/>
    </source>
</evidence>
<evidence type="ECO:0000313" key="2">
    <source>
        <dbReference type="Proteomes" id="UP000016743"/>
    </source>
</evidence>
<dbReference type="HOGENOM" id="CLU_1388723_0_0_11"/>
<dbReference type="Proteomes" id="UP000016743">
    <property type="component" value="Chromosome"/>
</dbReference>
<dbReference type="AlphaFoldDB" id="U3P554"/>
<organism evidence="1 2">
    <name type="scientific">Leifsonia xyli subsp. cynodontis DSM 46306</name>
    <dbReference type="NCBI Taxonomy" id="1389489"/>
    <lineage>
        <taxon>Bacteria</taxon>
        <taxon>Bacillati</taxon>
        <taxon>Actinomycetota</taxon>
        <taxon>Actinomycetes</taxon>
        <taxon>Micrococcales</taxon>
        <taxon>Microbacteriaceae</taxon>
        <taxon>Leifsonia</taxon>
    </lineage>
</organism>
<reference evidence="1 2" key="1">
    <citation type="journal article" date="2013" name="Genome Announc.">
        <title>Complete Genome Sequence of Leifsonia xyli subsp. cynodontis Strain DSM46306, a Gram-Positive Bacterial Pathogen of Grasses.</title>
        <authorList>
            <person name="Monteiro-Vitorello C.B."/>
            <person name="Zerillo M.M."/>
            <person name="Van Sluys M.A."/>
            <person name="Camargo L.E."/>
            <person name="Kitajima J.P."/>
        </authorList>
    </citation>
    <scope>NUCLEOTIDE SEQUENCE [LARGE SCALE GENOMIC DNA]</scope>
    <source>
        <strain evidence="1 2">DSM 46306</strain>
    </source>
</reference>
<gene>
    <name evidence="1" type="ORF">O159_03840</name>
</gene>
<accession>U3P554</accession>
<dbReference type="EMBL" id="CP006734">
    <property type="protein sequence ID" value="AGW40599.1"/>
    <property type="molecule type" value="Genomic_DNA"/>
</dbReference>
<dbReference type="KEGG" id="lxy:O159_03840"/>
<sequence length="196" mass="20843">MVATMSCIRPVRWAVSAARSAPLALHPLPRAEAVGQQGLVEHLVVHPHDLAAGHREVTAGADAHPLARRRLVESSRLLSAPVDEERTLIVVTQAEAADVPVVGAVGGLLQEQAAEHEPRLHLPQLDELVLIQARERVALAAGLMVAADALTAHPGQPLGRLGPKRIQALVQAGDDGPFAFQLGFLHADRLPVFQGR</sequence>
<name>U3P554_LEIXC</name>
<proteinExistence type="predicted"/>
<keyword evidence="2" id="KW-1185">Reference proteome</keyword>
<protein>
    <submittedName>
        <fullName evidence="1">Uncharacterized protein</fullName>
    </submittedName>
</protein>